<name>A0ABD2HG72_PAGBO</name>
<dbReference type="Proteomes" id="UP001619887">
    <property type="component" value="Unassembled WGS sequence"/>
</dbReference>
<reference evidence="2 3" key="1">
    <citation type="journal article" date="2022" name="G3 (Bethesda)">
        <title>Evaluating Illumina-, Nanopore-, and PacBio-based genome assembly strategies with the bald notothen, Trematomus borchgrevinki.</title>
        <authorList>
            <person name="Rayamajhi N."/>
            <person name="Cheng C.C."/>
            <person name="Catchen J.M."/>
        </authorList>
    </citation>
    <scope>NUCLEOTIDE SEQUENCE [LARGE SCALE GENOMIC DNA]</scope>
    <source>
        <strain evidence="2">AGRC-2024</strain>
    </source>
</reference>
<dbReference type="AlphaFoldDB" id="A0ABD2HG72"/>
<evidence type="ECO:0000313" key="3">
    <source>
        <dbReference type="Proteomes" id="UP001619887"/>
    </source>
</evidence>
<evidence type="ECO:0000313" key="2">
    <source>
        <dbReference type="EMBL" id="KAL3065070.1"/>
    </source>
</evidence>
<gene>
    <name evidence="2" type="ORF">OYC64_015284</name>
</gene>
<feature type="transmembrane region" description="Helical" evidence="1">
    <location>
        <begin position="66"/>
        <end position="86"/>
    </location>
</feature>
<sequence>MSHPGIIRTLSLHEDTLLSLHEPPRGHTPPPGIQIRVSDSPLKLLRLLHEHALTHSHTLSHGSSGLCLKSVVVVVVVVAVVVILQIQTCYLRLAWASALLSERS</sequence>
<keyword evidence="3" id="KW-1185">Reference proteome</keyword>
<protein>
    <submittedName>
        <fullName evidence="2">Uncharacterized protein</fullName>
    </submittedName>
</protein>
<keyword evidence="1" id="KW-0472">Membrane</keyword>
<dbReference type="EMBL" id="JBIYXZ010002069">
    <property type="protein sequence ID" value="KAL3065070.1"/>
    <property type="molecule type" value="Genomic_DNA"/>
</dbReference>
<evidence type="ECO:0000256" key="1">
    <source>
        <dbReference type="SAM" id="Phobius"/>
    </source>
</evidence>
<proteinExistence type="predicted"/>
<comment type="caution">
    <text evidence="2">The sequence shown here is derived from an EMBL/GenBank/DDBJ whole genome shotgun (WGS) entry which is preliminary data.</text>
</comment>
<reference evidence="2 3" key="2">
    <citation type="journal article" date="2024" name="G3 (Bethesda)">
        <title>The genome of the cryopelagic Antarctic bald notothen, Trematomus borchgrevinki.</title>
        <authorList>
            <person name="Rayamajhi N."/>
            <person name="Rivera-Colon A.G."/>
            <person name="Minhas B.F."/>
            <person name="Cheng C.C."/>
            <person name="Catchen J.M."/>
        </authorList>
    </citation>
    <scope>NUCLEOTIDE SEQUENCE [LARGE SCALE GENOMIC DNA]</scope>
    <source>
        <strain evidence="2">AGRC-2024</strain>
    </source>
</reference>
<keyword evidence="1" id="KW-0812">Transmembrane</keyword>
<organism evidence="2 3">
    <name type="scientific">Pagothenia borchgrevinki</name>
    <name type="common">Bald rockcod</name>
    <name type="synonym">Trematomus borchgrevinki</name>
    <dbReference type="NCBI Taxonomy" id="8213"/>
    <lineage>
        <taxon>Eukaryota</taxon>
        <taxon>Metazoa</taxon>
        <taxon>Chordata</taxon>
        <taxon>Craniata</taxon>
        <taxon>Vertebrata</taxon>
        <taxon>Euteleostomi</taxon>
        <taxon>Actinopterygii</taxon>
        <taxon>Neopterygii</taxon>
        <taxon>Teleostei</taxon>
        <taxon>Neoteleostei</taxon>
        <taxon>Acanthomorphata</taxon>
        <taxon>Eupercaria</taxon>
        <taxon>Perciformes</taxon>
        <taxon>Notothenioidei</taxon>
        <taxon>Nototheniidae</taxon>
        <taxon>Pagothenia</taxon>
    </lineage>
</organism>
<keyword evidence="1" id="KW-1133">Transmembrane helix</keyword>
<accession>A0ABD2HG72</accession>